<dbReference type="InParanoid" id="E3IY57"/>
<dbReference type="InterPro" id="IPR000182">
    <property type="entry name" value="GNAT_dom"/>
</dbReference>
<keyword evidence="3" id="KW-1185">Reference proteome</keyword>
<organism evidence="2 3">
    <name type="scientific">Pseudofrankia inefficax (strain DSM 45817 / CECT 9037 / DDB 130130 / EuI1c)</name>
    <name type="common">Frankia inefficax</name>
    <dbReference type="NCBI Taxonomy" id="298654"/>
    <lineage>
        <taxon>Bacteria</taxon>
        <taxon>Bacillati</taxon>
        <taxon>Actinomycetota</taxon>
        <taxon>Actinomycetes</taxon>
        <taxon>Frankiales</taxon>
        <taxon>Frankiaceae</taxon>
        <taxon>Pseudofrankia</taxon>
    </lineage>
</organism>
<reference evidence="2 3" key="1">
    <citation type="submission" date="2010-10" db="EMBL/GenBank/DDBJ databases">
        <title>Complete sequence of Frankia sp. EuI1c.</title>
        <authorList>
            <consortium name="US DOE Joint Genome Institute"/>
            <person name="Lucas S."/>
            <person name="Copeland A."/>
            <person name="Lapidus A."/>
            <person name="Cheng J.-F."/>
            <person name="Bruce D."/>
            <person name="Goodwin L."/>
            <person name="Pitluck S."/>
            <person name="Chertkov O."/>
            <person name="Detter J.C."/>
            <person name="Han C."/>
            <person name="Tapia R."/>
            <person name="Land M."/>
            <person name="Hauser L."/>
            <person name="Jeffries C."/>
            <person name="Kyrpides N."/>
            <person name="Ivanova N."/>
            <person name="Mikhailova N."/>
            <person name="Beauchemin N."/>
            <person name="Sen A."/>
            <person name="Sur S.A."/>
            <person name="Gtari M."/>
            <person name="Wall L."/>
            <person name="Tisa L."/>
            <person name="Woyke T."/>
        </authorList>
    </citation>
    <scope>NUCLEOTIDE SEQUENCE [LARGE SCALE GENOMIC DNA]</scope>
    <source>
        <strain evidence="3">DSM 45817 / CECT 9037 / EuI1c</strain>
    </source>
</reference>
<keyword evidence="2" id="KW-0808">Transferase</keyword>
<evidence type="ECO:0000313" key="3">
    <source>
        <dbReference type="Proteomes" id="UP000002484"/>
    </source>
</evidence>
<dbReference type="InterPro" id="IPR016181">
    <property type="entry name" value="Acyl_CoA_acyltransferase"/>
</dbReference>
<accession>E3IY57</accession>
<dbReference type="KEGG" id="fri:FraEuI1c_4663"/>
<proteinExistence type="predicted"/>
<evidence type="ECO:0000259" key="1">
    <source>
        <dbReference type="PROSITE" id="PS51186"/>
    </source>
</evidence>
<dbReference type="OrthoDB" id="275336at2"/>
<dbReference type="CDD" id="cd04301">
    <property type="entry name" value="NAT_SF"/>
    <property type="match status" value="1"/>
</dbReference>
<dbReference type="SUPFAM" id="SSF55729">
    <property type="entry name" value="Acyl-CoA N-acyltransferases (Nat)"/>
    <property type="match status" value="1"/>
</dbReference>
<dbReference type="GO" id="GO:0016747">
    <property type="term" value="F:acyltransferase activity, transferring groups other than amino-acyl groups"/>
    <property type="evidence" value="ECO:0007669"/>
    <property type="project" value="InterPro"/>
</dbReference>
<dbReference type="HOGENOM" id="CLU_098254_0_0_11"/>
<dbReference type="EMBL" id="CP002299">
    <property type="protein sequence ID" value="ADP82655.1"/>
    <property type="molecule type" value="Genomic_DNA"/>
</dbReference>
<dbReference type="eggNOG" id="COG1670">
    <property type="taxonomic scope" value="Bacteria"/>
</dbReference>
<evidence type="ECO:0000313" key="2">
    <source>
        <dbReference type="EMBL" id="ADP82655.1"/>
    </source>
</evidence>
<feature type="domain" description="N-acetyltransferase" evidence="1">
    <location>
        <begin position="32"/>
        <end position="180"/>
    </location>
</feature>
<dbReference type="Pfam" id="PF00583">
    <property type="entry name" value="Acetyltransf_1"/>
    <property type="match status" value="1"/>
</dbReference>
<dbReference type="RefSeq" id="WP_013425773.1">
    <property type="nucleotide sequence ID" value="NC_014666.1"/>
</dbReference>
<dbReference type="Proteomes" id="UP000002484">
    <property type="component" value="Chromosome"/>
</dbReference>
<dbReference type="STRING" id="298654.FraEuI1c_4663"/>
<protein>
    <submittedName>
        <fullName evidence="2">GCN5-related N-acetyltransferase</fullName>
    </submittedName>
</protein>
<dbReference type="PROSITE" id="PS51186">
    <property type="entry name" value="GNAT"/>
    <property type="match status" value="1"/>
</dbReference>
<gene>
    <name evidence="2" type="ordered locus">FraEuI1c_4663</name>
</gene>
<dbReference type="Gene3D" id="3.40.630.30">
    <property type="match status" value="1"/>
</dbReference>
<name>E3IY57_PSEI1</name>
<sequence length="180" mass="19719">MAIVEPVRGEVITFLEMTSPDQLKPGRVAPELVLVPTSPADEALTRATIVRVGAPYQWPSVVWGDAAWADWFADPRRQSFLLRTGGADGEVAGVVETEAHPPHDVEITSFGLVPEYVGTGIGGHALTLAARLAWTLDHPGLDGVHRVWLHTSTLDHRRALANYRARGFRPYRTKTRGRVA</sequence>
<dbReference type="AlphaFoldDB" id="E3IY57"/>